<evidence type="ECO:0000256" key="4">
    <source>
        <dbReference type="HAMAP-Rule" id="MF_02126"/>
    </source>
</evidence>
<dbReference type="CDD" id="cd02440">
    <property type="entry name" value="AdoMet_MTases"/>
    <property type="match status" value="1"/>
</dbReference>
<dbReference type="PANTHER" id="PTHR47441">
    <property type="match status" value="1"/>
</dbReference>
<organism evidence="6 7">
    <name type="scientific">Prochlorococcus marinus str. PAC1</name>
    <dbReference type="NCBI Taxonomy" id="59924"/>
    <lineage>
        <taxon>Bacteria</taxon>
        <taxon>Bacillati</taxon>
        <taxon>Cyanobacteriota</taxon>
        <taxon>Cyanophyceae</taxon>
        <taxon>Synechococcales</taxon>
        <taxon>Prochlorococcaceae</taxon>
        <taxon>Prochlorococcus</taxon>
    </lineage>
</organism>
<dbReference type="InterPro" id="IPR052663">
    <property type="entry name" value="RF_glutamine_MTase_cyano"/>
</dbReference>
<feature type="binding site" evidence="4">
    <location>
        <position position="149"/>
    </location>
    <ligand>
        <name>S-adenosyl-L-methionine</name>
        <dbReference type="ChEBI" id="CHEBI:59789"/>
    </ligand>
</feature>
<dbReference type="EC" id="2.1.1.297" evidence="4"/>
<evidence type="ECO:0000313" key="6">
    <source>
        <dbReference type="EMBL" id="KGG20361.1"/>
    </source>
</evidence>
<proteinExistence type="inferred from homology"/>
<dbReference type="GO" id="GO:0003676">
    <property type="term" value="F:nucleic acid binding"/>
    <property type="evidence" value="ECO:0007669"/>
    <property type="project" value="InterPro"/>
</dbReference>
<evidence type="ECO:0000256" key="1">
    <source>
        <dbReference type="ARBA" id="ARBA00022603"/>
    </source>
</evidence>
<dbReference type="PANTHER" id="PTHR47441:SF3">
    <property type="entry name" value="RELEASE FACTOR GLUTAMINE METHYLTRANSFERASE"/>
    <property type="match status" value="1"/>
</dbReference>
<reference evidence="7" key="1">
    <citation type="journal article" date="2014" name="Sci. Data">
        <title>Genomes of diverse isolates of the marine cyanobacterium Prochlorococcus.</title>
        <authorList>
            <person name="Biller S."/>
            <person name="Berube P."/>
            <person name="Thompson J."/>
            <person name="Kelly L."/>
            <person name="Roggensack S."/>
            <person name="Awad L."/>
            <person name="Roache-Johnson K."/>
            <person name="Ding H."/>
            <person name="Giovannoni S.J."/>
            <person name="Moore L.R."/>
            <person name="Chisholm S.W."/>
        </authorList>
    </citation>
    <scope>NUCLEOTIDE SEQUENCE [LARGE SCALE GENOMIC DNA]</scope>
    <source>
        <strain evidence="7">PAC1</strain>
    </source>
</reference>
<dbReference type="GO" id="GO:0102559">
    <property type="term" value="F:peptide chain release factor N(5)-glutamine methyltransferase activity"/>
    <property type="evidence" value="ECO:0007669"/>
    <property type="project" value="UniProtKB-EC"/>
</dbReference>
<dbReference type="Pfam" id="PF05175">
    <property type="entry name" value="MTS"/>
    <property type="match status" value="1"/>
</dbReference>
<dbReference type="PROSITE" id="PS00092">
    <property type="entry name" value="N6_MTASE"/>
    <property type="match status" value="1"/>
</dbReference>
<accession>A0A0A2C1Y2</accession>
<feature type="binding site" evidence="4">
    <location>
        <begin position="126"/>
        <end position="130"/>
    </location>
    <ligand>
        <name>S-adenosyl-L-methionine</name>
        <dbReference type="ChEBI" id="CHEBI:59789"/>
    </ligand>
</feature>
<dbReference type="InterPro" id="IPR002052">
    <property type="entry name" value="DNA_methylase_N6_adenine_CS"/>
</dbReference>
<feature type="domain" description="Methyltransferase small" evidence="5">
    <location>
        <begin position="112"/>
        <end position="198"/>
    </location>
</feature>
<dbReference type="HAMAP" id="MF_02126">
    <property type="entry name" value="RF_methyltr_PrmC"/>
    <property type="match status" value="1"/>
</dbReference>
<dbReference type="AlphaFoldDB" id="A0A0A2C1Y2"/>
<feature type="binding site" evidence="4">
    <location>
        <position position="178"/>
    </location>
    <ligand>
        <name>S-adenosyl-L-methionine</name>
        <dbReference type="ChEBI" id="CHEBI:59789"/>
    </ligand>
</feature>
<dbReference type="Proteomes" id="UP000030392">
    <property type="component" value="Unassembled WGS sequence"/>
</dbReference>
<dbReference type="EMBL" id="JNAX01000012">
    <property type="protein sequence ID" value="KGG20361.1"/>
    <property type="molecule type" value="Genomic_DNA"/>
</dbReference>
<feature type="binding site" evidence="4">
    <location>
        <position position="195"/>
    </location>
    <ligand>
        <name>S-adenosyl-L-methionine</name>
        <dbReference type="ChEBI" id="CHEBI:59789"/>
    </ligand>
</feature>
<sequence length="289" mass="32685">MFKSIPGDAFLKWRKKMILIGGRKVDFDWLLDMVAGVSWAKLQSIILNPEKFISLEISTDELEVIWKSHLKDQTPLQHLISKCPWRDVELEVSAEALIPRQETEFLIDIALKKITNFDFGRWADLGTGSGAIAVSLAKSLPNWNGHAADISNEALELAKRNLKAIVPSANVRFSLGDWWEPLKRWRGRFDLVLSNPPYIPSDLVEELEPVVKNHEPIIALDGGEDGMNASRKIILGALNGLAKGGWLILEHHYDQSEKITSFMKNIGMEEVSFEKDLSGIKRYAICRRK</sequence>
<comment type="catalytic activity">
    <reaction evidence="4">
        <text>L-glutaminyl-[peptide chain release factor] + S-adenosyl-L-methionine = N(5)-methyl-L-glutaminyl-[peptide chain release factor] + S-adenosyl-L-homocysteine + H(+)</text>
        <dbReference type="Rhea" id="RHEA:42896"/>
        <dbReference type="Rhea" id="RHEA-COMP:10271"/>
        <dbReference type="Rhea" id="RHEA-COMP:10272"/>
        <dbReference type="ChEBI" id="CHEBI:15378"/>
        <dbReference type="ChEBI" id="CHEBI:30011"/>
        <dbReference type="ChEBI" id="CHEBI:57856"/>
        <dbReference type="ChEBI" id="CHEBI:59789"/>
        <dbReference type="ChEBI" id="CHEBI:61891"/>
        <dbReference type="EC" id="2.1.1.297"/>
    </reaction>
</comment>
<keyword evidence="1 4" id="KW-0489">Methyltransferase</keyword>
<evidence type="ECO:0000256" key="2">
    <source>
        <dbReference type="ARBA" id="ARBA00022679"/>
    </source>
</evidence>
<feature type="binding site" evidence="4">
    <location>
        <begin position="195"/>
        <end position="198"/>
    </location>
    <ligand>
        <name>substrate</name>
    </ligand>
</feature>
<dbReference type="SUPFAM" id="SSF53335">
    <property type="entry name" value="S-adenosyl-L-methionine-dependent methyltransferases"/>
    <property type="match status" value="1"/>
</dbReference>
<protein>
    <recommendedName>
        <fullName evidence="4">Release factor glutamine methyltransferase</fullName>
        <shortName evidence="4">RF MTase</shortName>
        <ecNumber evidence="4">2.1.1.297</ecNumber>
    </recommendedName>
    <alternativeName>
        <fullName evidence="4">N5-glutamine methyltransferase PrmC</fullName>
    </alternativeName>
    <alternativeName>
        <fullName evidence="4">Protein-(glutamine-N5) MTase PrmC</fullName>
    </alternativeName>
    <alternativeName>
        <fullName evidence="4">Protein-glutamine N-methyltransferase PrmC</fullName>
    </alternativeName>
</protein>
<keyword evidence="2 4" id="KW-0808">Transferase</keyword>
<dbReference type="Gene3D" id="3.40.50.150">
    <property type="entry name" value="Vaccinia Virus protein VP39"/>
    <property type="match status" value="1"/>
</dbReference>
<dbReference type="GO" id="GO:0032259">
    <property type="term" value="P:methylation"/>
    <property type="evidence" value="ECO:0007669"/>
    <property type="project" value="UniProtKB-KW"/>
</dbReference>
<dbReference type="InterPro" id="IPR029063">
    <property type="entry name" value="SAM-dependent_MTases_sf"/>
</dbReference>
<dbReference type="InterPro" id="IPR007848">
    <property type="entry name" value="Small_mtfrase_dom"/>
</dbReference>
<evidence type="ECO:0000313" key="7">
    <source>
        <dbReference type="Proteomes" id="UP000030392"/>
    </source>
</evidence>
<dbReference type="InterPro" id="IPR004556">
    <property type="entry name" value="HemK-like"/>
</dbReference>
<comment type="function">
    <text evidence="4">Methylates the class 1 translation termination release factors RF1/PrfA and RF2/PrfB on the glutamine residue of the universally conserved GGQ motif.</text>
</comment>
<keyword evidence="3 4" id="KW-0949">S-adenosyl-L-methionine</keyword>
<dbReference type="NCBIfam" id="TIGR00536">
    <property type="entry name" value="hemK_fam"/>
    <property type="match status" value="1"/>
</dbReference>
<dbReference type="NCBIfam" id="TIGR03534">
    <property type="entry name" value="RF_mod_PrmC"/>
    <property type="match status" value="1"/>
</dbReference>
<dbReference type="InterPro" id="IPR019874">
    <property type="entry name" value="RF_methyltr_PrmC"/>
</dbReference>
<gene>
    <name evidence="4" type="primary">prmC</name>
    <name evidence="6" type="ORF">EV03_1323</name>
</gene>
<name>A0A0A2C1Y2_PROMR</name>
<evidence type="ECO:0000256" key="3">
    <source>
        <dbReference type="ARBA" id="ARBA00022691"/>
    </source>
</evidence>
<comment type="similarity">
    <text evidence="4">Belongs to the protein N5-glutamine methyltransferase family. PrmC subfamily.</text>
</comment>
<comment type="caution">
    <text evidence="6">The sequence shown here is derived from an EMBL/GenBank/DDBJ whole genome shotgun (WGS) entry which is preliminary data.</text>
</comment>
<evidence type="ECO:0000259" key="5">
    <source>
        <dbReference type="Pfam" id="PF05175"/>
    </source>
</evidence>